<dbReference type="GO" id="GO:0005737">
    <property type="term" value="C:cytoplasm"/>
    <property type="evidence" value="ECO:0007669"/>
    <property type="project" value="UniProtKB-SubCell"/>
</dbReference>
<comment type="similarity">
    <text evidence="3">Belongs to the protein kinase superfamily. STE Ser/Thr protein kinase family. STE20 subfamily.</text>
</comment>
<keyword evidence="13" id="KW-0460">Magnesium</keyword>
<dbReference type="PANTHER" id="PTHR48012:SF27">
    <property type="entry name" value="SERINE_THREONINE-PROTEIN KINASE SID1"/>
    <property type="match status" value="1"/>
</dbReference>
<feature type="region of interest" description="Disordered" evidence="17">
    <location>
        <begin position="602"/>
        <end position="635"/>
    </location>
</feature>
<evidence type="ECO:0000256" key="14">
    <source>
        <dbReference type="ARBA" id="ARBA00047899"/>
    </source>
</evidence>
<feature type="compositionally biased region" description="Polar residues" evidence="17">
    <location>
        <begin position="8"/>
        <end position="17"/>
    </location>
</feature>
<gene>
    <name evidence="19" type="ORF">FA13DRAFT_1624746</name>
</gene>
<evidence type="ECO:0000256" key="7">
    <source>
        <dbReference type="ARBA" id="ARBA00022553"/>
    </source>
</evidence>
<evidence type="ECO:0000256" key="1">
    <source>
        <dbReference type="ARBA" id="ARBA00001946"/>
    </source>
</evidence>
<comment type="caution">
    <text evidence="19">The sequence shown here is derived from an EMBL/GenBank/DDBJ whole genome shotgun (WGS) entry which is preliminary data.</text>
</comment>
<evidence type="ECO:0000256" key="11">
    <source>
        <dbReference type="ARBA" id="ARBA00022777"/>
    </source>
</evidence>
<evidence type="ECO:0000313" key="19">
    <source>
        <dbReference type="EMBL" id="TEB35832.1"/>
    </source>
</evidence>
<dbReference type="InterPro" id="IPR017441">
    <property type="entry name" value="Protein_kinase_ATP_BS"/>
</dbReference>
<evidence type="ECO:0000313" key="20">
    <source>
        <dbReference type="Proteomes" id="UP000298030"/>
    </source>
</evidence>
<dbReference type="OrthoDB" id="248923at2759"/>
<dbReference type="EC" id="2.7.11.1" evidence="4"/>
<feature type="binding site" evidence="16">
    <location>
        <position position="68"/>
    </location>
    <ligand>
        <name>ATP</name>
        <dbReference type="ChEBI" id="CHEBI:30616"/>
    </ligand>
</feature>
<keyword evidence="5" id="KW-0963">Cytoplasm</keyword>
<comment type="catalytic activity">
    <reaction evidence="15">
        <text>L-seryl-[protein] + ATP = O-phospho-L-seryl-[protein] + ADP + H(+)</text>
        <dbReference type="Rhea" id="RHEA:17989"/>
        <dbReference type="Rhea" id="RHEA-COMP:9863"/>
        <dbReference type="Rhea" id="RHEA-COMP:11604"/>
        <dbReference type="ChEBI" id="CHEBI:15378"/>
        <dbReference type="ChEBI" id="CHEBI:29999"/>
        <dbReference type="ChEBI" id="CHEBI:30616"/>
        <dbReference type="ChEBI" id="CHEBI:83421"/>
        <dbReference type="ChEBI" id="CHEBI:456216"/>
        <dbReference type="EC" id="2.7.11.1"/>
    </reaction>
</comment>
<dbReference type="Proteomes" id="UP000298030">
    <property type="component" value="Unassembled WGS sequence"/>
</dbReference>
<evidence type="ECO:0000256" key="10">
    <source>
        <dbReference type="ARBA" id="ARBA00022741"/>
    </source>
</evidence>
<protein>
    <recommendedName>
        <fullName evidence="4">non-specific serine/threonine protein kinase</fullName>
        <ecNumber evidence="4">2.7.11.1</ecNumber>
    </recommendedName>
</protein>
<keyword evidence="10 16" id="KW-0547">Nucleotide-binding</keyword>
<dbReference type="GO" id="GO:0004674">
    <property type="term" value="F:protein serine/threonine kinase activity"/>
    <property type="evidence" value="ECO:0007669"/>
    <property type="project" value="UniProtKB-KW"/>
</dbReference>
<evidence type="ECO:0000256" key="4">
    <source>
        <dbReference type="ARBA" id="ARBA00012513"/>
    </source>
</evidence>
<proteinExistence type="inferred from homology"/>
<dbReference type="Gene3D" id="3.30.200.20">
    <property type="entry name" value="Phosphorylase Kinase, domain 1"/>
    <property type="match status" value="1"/>
</dbReference>
<keyword evidence="6" id="KW-0723">Serine/threonine-protein kinase</keyword>
<feature type="region of interest" description="Disordered" evidence="17">
    <location>
        <begin position="1"/>
        <end position="32"/>
    </location>
</feature>
<comment type="cofactor">
    <cofactor evidence="1">
        <name>Mg(2+)</name>
        <dbReference type="ChEBI" id="CHEBI:18420"/>
    </cofactor>
</comment>
<organism evidence="19 20">
    <name type="scientific">Coprinellus micaceus</name>
    <name type="common">Glistening ink-cap mushroom</name>
    <name type="synonym">Coprinus micaceus</name>
    <dbReference type="NCBI Taxonomy" id="71717"/>
    <lineage>
        <taxon>Eukaryota</taxon>
        <taxon>Fungi</taxon>
        <taxon>Dikarya</taxon>
        <taxon>Basidiomycota</taxon>
        <taxon>Agaricomycotina</taxon>
        <taxon>Agaricomycetes</taxon>
        <taxon>Agaricomycetidae</taxon>
        <taxon>Agaricales</taxon>
        <taxon>Agaricineae</taxon>
        <taxon>Psathyrellaceae</taxon>
        <taxon>Coprinellus</taxon>
    </lineage>
</organism>
<evidence type="ECO:0000256" key="12">
    <source>
        <dbReference type="ARBA" id="ARBA00022840"/>
    </source>
</evidence>
<comment type="catalytic activity">
    <reaction evidence="14">
        <text>L-threonyl-[protein] + ATP = O-phospho-L-threonyl-[protein] + ADP + H(+)</text>
        <dbReference type="Rhea" id="RHEA:46608"/>
        <dbReference type="Rhea" id="RHEA-COMP:11060"/>
        <dbReference type="Rhea" id="RHEA-COMP:11605"/>
        <dbReference type="ChEBI" id="CHEBI:15378"/>
        <dbReference type="ChEBI" id="CHEBI:30013"/>
        <dbReference type="ChEBI" id="CHEBI:30616"/>
        <dbReference type="ChEBI" id="CHEBI:61977"/>
        <dbReference type="ChEBI" id="CHEBI:456216"/>
        <dbReference type="EC" id="2.7.11.1"/>
    </reaction>
</comment>
<feature type="compositionally biased region" description="Low complexity" evidence="17">
    <location>
        <begin position="610"/>
        <end position="631"/>
    </location>
</feature>
<dbReference type="GO" id="GO:0005524">
    <property type="term" value="F:ATP binding"/>
    <property type="evidence" value="ECO:0007669"/>
    <property type="project" value="UniProtKB-UniRule"/>
</dbReference>
<keyword evidence="9" id="KW-0479">Metal-binding</keyword>
<dbReference type="PROSITE" id="PS50011">
    <property type="entry name" value="PROTEIN_KINASE_DOM"/>
    <property type="match status" value="1"/>
</dbReference>
<evidence type="ECO:0000256" key="2">
    <source>
        <dbReference type="ARBA" id="ARBA00004496"/>
    </source>
</evidence>
<dbReference type="InterPro" id="IPR000719">
    <property type="entry name" value="Prot_kinase_dom"/>
</dbReference>
<dbReference type="GO" id="GO:0046872">
    <property type="term" value="F:metal ion binding"/>
    <property type="evidence" value="ECO:0007669"/>
    <property type="project" value="UniProtKB-KW"/>
</dbReference>
<evidence type="ECO:0000256" key="3">
    <source>
        <dbReference type="ARBA" id="ARBA00008874"/>
    </source>
</evidence>
<keyword evidence="12 16" id="KW-0067">ATP-binding</keyword>
<sequence length="660" mass="72566">MHHKPKSVTRSPSSSPKVEQRTKPREPYPIPSNNPACQYTLLEKLGTGSFGVVYKAMHNDTKQIVAIKQIDLEDSDDDISEIQQEIASLAQCDSEYVTKYYGSFVVAYKLWIVMEYLAGGSCLDLLKAGTFSEAQIAVVCRELLLGLDYLHTEGTIHRDIKAANVLLSSTGKVKLADFGVAAQLTNTLRHTFVGTPFWMAPEVIRQAGYDSKADMWSLGITAIELANGEPPLAEYHPMRVLFLIPKAKPPVLEGDFSAAFKDFVAQCLTKDPKLRPSASELLQHRFIRSAKKTSYLTELIERYQDWRSRHPHKGNKDPGTVKNTATWDVNDTMRSEWNFDTVKSISAMGTFRGSAKDLLMPPGMIMEEADEYDDDESTIDTGAATKGSDPLLSNSEASHSTVIIKAPLPPPIELDDDDAPTGAPPAYNSGSIRNTRRASYAARVSTDGAGTVLNEADLGTGIDTIRPIKKVDAAGSLRLSNDFVGSLRKEPSDKSYGSHRRRASEGARAGKAIIEEIVTPVLKRAIRDDMDAREIESLSMLTRGFDELKEANPELAYNVILDILQGINENNAVKRHVQTSKGLFPHKRITRKSEMTSKGLVVTEELEDVSGLPSGSGSTPSSPTATAPAEEQAPRKSPIAELLYMRWLEGLKLKWPSIMS</sequence>
<keyword evidence="8" id="KW-0808">Transferase</keyword>
<dbReference type="FunFam" id="1.10.510.10:FF:000411">
    <property type="entry name" value="Probable Ste20-like kinase Don3"/>
    <property type="match status" value="1"/>
</dbReference>
<evidence type="ECO:0000256" key="6">
    <source>
        <dbReference type="ARBA" id="ARBA00022527"/>
    </source>
</evidence>
<evidence type="ECO:0000259" key="18">
    <source>
        <dbReference type="PROSITE" id="PS50011"/>
    </source>
</evidence>
<evidence type="ECO:0000256" key="9">
    <source>
        <dbReference type="ARBA" id="ARBA00022723"/>
    </source>
</evidence>
<feature type="domain" description="Protein kinase" evidence="18">
    <location>
        <begin position="39"/>
        <end position="287"/>
    </location>
</feature>
<keyword evidence="20" id="KW-1185">Reference proteome</keyword>
<dbReference type="AlphaFoldDB" id="A0A4Y7TQG8"/>
<evidence type="ECO:0000256" key="16">
    <source>
        <dbReference type="PROSITE-ProRule" id="PRU10141"/>
    </source>
</evidence>
<dbReference type="InterPro" id="IPR011009">
    <property type="entry name" value="Kinase-like_dom_sf"/>
</dbReference>
<comment type="subcellular location">
    <subcellularLocation>
        <location evidence="2">Cytoplasm</location>
    </subcellularLocation>
</comment>
<reference evidence="19 20" key="1">
    <citation type="journal article" date="2019" name="Nat. Ecol. Evol.">
        <title>Megaphylogeny resolves global patterns of mushroom evolution.</title>
        <authorList>
            <person name="Varga T."/>
            <person name="Krizsan K."/>
            <person name="Foldi C."/>
            <person name="Dima B."/>
            <person name="Sanchez-Garcia M."/>
            <person name="Sanchez-Ramirez S."/>
            <person name="Szollosi G.J."/>
            <person name="Szarkandi J.G."/>
            <person name="Papp V."/>
            <person name="Albert L."/>
            <person name="Andreopoulos W."/>
            <person name="Angelini C."/>
            <person name="Antonin V."/>
            <person name="Barry K.W."/>
            <person name="Bougher N.L."/>
            <person name="Buchanan P."/>
            <person name="Buyck B."/>
            <person name="Bense V."/>
            <person name="Catcheside P."/>
            <person name="Chovatia M."/>
            <person name="Cooper J."/>
            <person name="Damon W."/>
            <person name="Desjardin D."/>
            <person name="Finy P."/>
            <person name="Geml J."/>
            <person name="Haridas S."/>
            <person name="Hughes K."/>
            <person name="Justo A."/>
            <person name="Karasinski D."/>
            <person name="Kautmanova I."/>
            <person name="Kiss B."/>
            <person name="Kocsube S."/>
            <person name="Kotiranta H."/>
            <person name="LaButti K.M."/>
            <person name="Lechner B.E."/>
            <person name="Liimatainen K."/>
            <person name="Lipzen A."/>
            <person name="Lukacs Z."/>
            <person name="Mihaltcheva S."/>
            <person name="Morgado L.N."/>
            <person name="Niskanen T."/>
            <person name="Noordeloos M.E."/>
            <person name="Ohm R.A."/>
            <person name="Ortiz-Santana B."/>
            <person name="Ovrebo C."/>
            <person name="Racz N."/>
            <person name="Riley R."/>
            <person name="Savchenko A."/>
            <person name="Shiryaev A."/>
            <person name="Soop K."/>
            <person name="Spirin V."/>
            <person name="Szebenyi C."/>
            <person name="Tomsovsky M."/>
            <person name="Tulloss R.E."/>
            <person name="Uehling J."/>
            <person name="Grigoriev I.V."/>
            <person name="Vagvolgyi C."/>
            <person name="Papp T."/>
            <person name="Martin F.M."/>
            <person name="Miettinen O."/>
            <person name="Hibbett D.S."/>
            <person name="Nagy L.G."/>
        </authorList>
    </citation>
    <scope>NUCLEOTIDE SEQUENCE [LARGE SCALE GENOMIC DNA]</scope>
    <source>
        <strain evidence="19 20">FP101781</strain>
    </source>
</reference>
<dbReference type="SUPFAM" id="SSF56112">
    <property type="entry name" value="Protein kinase-like (PK-like)"/>
    <property type="match status" value="1"/>
</dbReference>
<dbReference type="CDD" id="cd06609">
    <property type="entry name" value="STKc_MST3_like"/>
    <property type="match status" value="1"/>
</dbReference>
<evidence type="ECO:0000256" key="15">
    <source>
        <dbReference type="ARBA" id="ARBA00048679"/>
    </source>
</evidence>
<dbReference type="EMBL" id="QPFP01000007">
    <property type="protein sequence ID" value="TEB35832.1"/>
    <property type="molecule type" value="Genomic_DNA"/>
</dbReference>
<dbReference type="STRING" id="71717.A0A4Y7TQG8"/>
<keyword evidence="11 19" id="KW-0418">Kinase</keyword>
<dbReference type="PROSITE" id="PS00107">
    <property type="entry name" value="PROTEIN_KINASE_ATP"/>
    <property type="match status" value="1"/>
</dbReference>
<keyword evidence="7" id="KW-0597">Phosphoprotein</keyword>
<dbReference type="PANTHER" id="PTHR48012">
    <property type="entry name" value="STERILE20-LIKE KINASE, ISOFORM B-RELATED"/>
    <property type="match status" value="1"/>
</dbReference>
<dbReference type="InterPro" id="IPR050629">
    <property type="entry name" value="STE20/SPS1-PAK"/>
</dbReference>
<evidence type="ECO:0000256" key="17">
    <source>
        <dbReference type="SAM" id="MobiDB-lite"/>
    </source>
</evidence>
<evidence type="ECO:0000256" key="8">
    <source>
        <dbReference type="ARBA" id="ARBA00022679"/>
    </source>
</evidence>
<dbReference type="SMART" id="SM00220">
    <property type="entry name" value="S_TKc"/>
    <property type="match status" value="1"/>
</dbReference>
<dbReference type="Gene3D" id="1.10.510.10">
    <property type="entry name" value="Transferase(Phosphotransferase) domain 1"/>
    <property type="match status" value="1"/>
</dbReference>
<evidence type="ECO:0000256" key="13">
    <source>
        <dbReference type="ARBA" id="ARBA00022842"/>
    </source>
</evidence>
<name>A0A4Y7TQG8_COPMI</name>
<evidence type="ECO:0000256" key="5">
    <source>
        <dbReference type="ARBA" id="ARBA00022490"/>
    </source>
</evidence>
<dbReference type="Pfam" id="PF00069">
    <property type="entry name" value="Pkinase"/>
    <property type="match status" value="1"/>
</dbReference>
<accession>A0A4Y7TQG8</accession>